<keyword evidence="3" id="KW-1185">Reference proteome</keyword>
<gene>
    <name evidence="2" type="ORF">CLUMA_CG013924</name>
</gene>
<organism evidence="2 3">
    <name type="scientific">Clunio marinus</name>
    <dbReference type="NCBI Taxonomy" id="568069"/>
    <lineage>
        <taxon>Eukaryota</taxon>
        <taxon>Metazoa</taxon>
        <taxon>Ecdysozoa</taxon>
        <taxon>Arthropoda</taxon>
        <taxon>Hexapoda</taxon>
        <taxon>Insecta</taxon>
        <taxon>Pterygota</taxon>
        <taxon>Neoptera</taxon>
        <taxon>Endopterygota</taxon>
        <taxon>Diptera</taxon>
        <taxon>Nematocera</taxon>
        <taxon>Chironomoidea</taxon>
        <taxon>Chironomidae</taxon>
        <taxon>Clunio</taxon>
    </lineage>
</organism>
<sequence>MLNLYDDVATNGFLFVCERAQHFPFVFPQKTAVKEEEREKERQREARDESGLENRQPGKKQLQLRIRNGERNEKNVLHNLGTVKTTPNALQLIRMKGTNFVREKLKLAPRNQTEKTTRKTVFHIETVRDINFPFVFHHPPTQNVPSYKKLRALKLSAITAVKTQHFLRQNVTFPSCVFIFCFLLFLTHPHRESESTKTEITKTFARKTAFNAYSALRHRERKVSACCPFPT</sequence>
<feature type="compositionally biased region" description="Basic and acidic residues" evidence="1">
    <location>
        <begin position="33"/>
        <end position="52"/>
    </location>
</feature>
<evidence type="ECO:0000313" key="2">
    <source>
        <dbReference type="EMBL" id="CRL00664.1"/>
    </source>
</evidence>
<feature type="region of interest" description="Disordered" evidence="1">
    <location>
        <begin position="33"/>
        <end position="71"/>
    </location>
</feature>
<dbReference type="Proteomes" id="UP000183832">
    <property type="component" value="Unassembled WGS sequence"/>
</dbReference>
<accession>A0A1J1IKG1</accession>
<evidence type="ECO:0000256" key="1">
    <source>
        <dbReference type="SAM" id="MobiDB-lite"/>
    </source>
</evidence>
<protein>
    <submittedName>
        <fullName evidence="2">CLUMA_CG013924, isoform A</fullName>
    </submittedName>
</protein>
<reference evidence="2 3" key="1">
    <citation type="submission" date="2015-04" db="EMBL/GenBank/DDBJ databases">
        <authorList>
            <person name="Syromyatnikov M.Y."/>
            <person name="Popov V.N."/>
        </authorList>
    </citation>
    <scope>NUCLEOTIDE SEQUENCE [LARGE SCALE GENOMIC DNA]</scope>
</reference>
<dbReference type="AlphaFoldDB" id="A0A1J1IKG1"/>
<evidence type="ECO:0000313" key="3">
    <source>
        <dbReference type="Proteomes" id="UP000183832"/>
    </source>
</evidence>
<name>A0A1J1IKG1_9DIPT</name>
<proteinExistence type="predicted"/>
<dbReference type="EMBL" id="CVRI01000054">
    <property type="protein sequence ID" value="CRL00664.1"/>
    <property type="molecule type" value="Genomic_DNA"/>
</dbReference>